<evidence type="ECO:0000313" key="3">
    <source>
        <dbReference type="Proteomes" id="UP001176521"/>
    </source>
</evidence>
<name>A0AAN6JGH3_9BASI</name>
<accession>A0AAN6JGH3</accession>
<evidence type="ECO:0000313" key="2">
    <source>
        <dbReference type="EMBL" id="KAK0518701.1"/>
    </source>
</evidence>
<organism evidence="2 3">
    <name type="scientific">Tilletia horrida</name>
    <dbReference type="NCBI Taxonomy" id="155126"/>
    <lineage>
        <taxon>Eukaryota</taxon>
        <taxon>Fungi</taxon>
        <taxon>Dikarya</taxon>
        <taxon>Basidiomycota</taxon>
        <taxon>Ustilaginomycotina</taxon>
        <taxon>Exobasidiomycetes</taxon>
        <taxon>Tilletiales</taxon>
        <taxon>Tilletiaceae</taxon>
        <taxon>Tilletia</taxon>
    </lineage>
</organism>
<dbReference type="EMBL" id="JAPDMQ010001200">
    <property type="protein sequence ID" value="KAK0518701.1"/>
    <property type="molecule type" value="Genomic_DNA"/>
</dbReference>
<gene>
    <name evidence="2" type="ORF">OC842_007712</name>
</gene>
<dbReference type="Proteomes" id="UP001176521">
    <property type="component" value="Unassembled WGS sequence"/>
</dbReference>
<keyword evidence="3" id="KW-1185">Reference proteome</keyword>
<feature type="compositionally biased region" description="Pro residues" evidence="1">
    <location>
        <begin position="552"/>
        <end position="570"/>
    </location>
</feature>
<proteinExistence type="predicted"/>
<sequence>MSVIAEDKFKLASDEGGIDAEAAEQAARATSAFLSPVSRITSQRASIAVDEEASAAETTKDDLNTGLPFGATSTLSSLLRAGGADPAGEEVAQTATEIAPAFLSQPTAPAEQAERSLAESTSKLTIKAGPDAATTPDSLSLAKKIASMLRPGPPFFSEMDNADLVAYIGDAKVMNGENGIEATAKAGADAPATMAAADEGAVVDAAARQSVWAALESLPVGAGWTQIPTSLTAGGGVGDDDEVEISPLPSAGNADGDEGLWTALMLTCDLPTFSKKDEQPSVATGDAATVSTPAASAPLVLDTSGLKVQLGRSVVVPTNVLKKNRFFYGNAASLGREIHVGSRKAVGSAPSYSWDDFSSALPPSSPTSLDVLGLPLISLWSWPSWVPFLGKPKASTPANSTDPTAPAPDVNKGKKRIWVPSRTKVSFLATWWGFRLYLPPPVMKSLSEDLGTAESIAKVLSTVLSFIISHVPTSVIPLPLLPLVTVLQAIAPLTGYLATFIAWAWSGISSMDKGNGIVLSATWVLPVAIIPKAWDAPIVPDDGTGAGTTPATPVPTTPAPAPAPAPAPVPAPSVPVAAPLPVVGGPATASTP</sequence>
<reference evidence="2" key="1">
    <citation type="journal article" date="2023" name="PhytoFront">
        <title>Draft Genome Resources of Seven Strains of Tilletia horrida, Causal Agent of Kernel Smut of Rice.</title>
        <authorList>
            <person name="Khanal S."/>
            <person name="Antony Babu S."/>
            <person name="Zhou X.G."/>
        </authorList>
    </citation>
    <scope>NUCLEOTIDE SEQUENCE</scope>
    <source>
        <strain evidence="2">TX3</strain>
    </source>
</reference>
<feature type="region of interest" description="Disordered" evidence="1">
    <location>
        <begin position="540"/>
        <end position="570"/>
    </location>
</feature>
<comment type="caution">
    <text evidence="2">The sequence shown here is derived from an EMBL/GenBank/DDBJ whole genome shotgun (WGS) entry which is preliminary data.</text>
</comment>
<dbReference type="AlphaFoldDB" id="A0AAN6JGH3"/>
<evidence type="ECO:0000256" key="1">
    <source>
        <dbReference type="SAM" id="MobiDB-lite"/>
    </source>
</evidence>
<feature type="region of interest" description="Disordered" evidence="1">
    <location>
        <begin position="103"/>
        <end position="135"/>
    </location>
</feature>
<protein>
    <submittedName>
        <fullName evidence="2">Uncharacterized protein</fullName>
    </submittedName>
</protein>